<dbReference type="KEGG" id="spu:105437717"/>
<dbReference type="EnsemblMetazoa" id="XM_030997946">
    <property type="protein sequence ID" value="XP_030853806"/>
    <property type="gene ID" value="LOC105437717"/>
</dbReference>
<organism evidence="1 2">
    <name type="scientific">Strongylocentrotus purpuratus</name>
    <name type="common">Purple sea urchin</name>
    <dbReference type="NCBI Taxonomy" id="7668"/>
    <lineage>
        <taxon>Eukaryota</taxon>
        <taxon>Metazoa</taxon>
        <taxon>Echinodermata</taxon>
        <taxon>Eleutherozoa</taxon>
        <taxon>Echinozoa</taxon>
        <taxon>Echinoidea</taxon>
        <taxon>Euechinoidea</taxon>
        <taxon>Echinacea</taxon>
        <taxon>Camarodonta</taxon>
        <taxon>Echinidea</taxon>
        <taxon>Strongylocentrotidae</taxon>
        <taxon>Strongylocentrotus</taxon>
    </lineage>
</organism>
<sequence length="185" mass="20796">MAQMRDISTSILATEGSEVKTGVLLILEKQKGIKMLKSTDYQLNPLYWRLVSYAAQTYLLGYPRQLGGAKATKKLLVKGCSIEMNLPEKVVVSPHNNESFLCIQCGEKNFSEVQIRLIPSTSFATVINDYRGVSTTQQTPHHAQESTGGESTQVLLVNSRIEPPYHPFLQVLMLWNIRGEDPKKW</sequence>
<evidence type="ECO:0000313" key="2">
    <source>
        <dbReference type="Proteomes" id="UP000007110"/>
    </source>
</evidence>
<dbReference type="InParanoid" id="A0A7M7PM72"/>
<dbReference type="AlphaFoldDB" id="A0A7M7PM72"/>
<dbReference type="GeneID" id="105437717"/>
<name>A0A7M7PM72_STRPU</name>
<keyword evidence="2" id="KW-1185">Reference proteome</keyword>
<proteinExistence type="predicted"/>
<dbReference type="Proteomes" id="UP000007110">
    <property type="component" value="Unassembled WGS sequence"/>
</dbReference>
<reference evidence="2" key="1">
    <citation type="submission" date="2015-02" db="EMBL/GenBank/DDBJ databases">
        <title>Genome sequencing for Strongylocentrotus purpuratus.</title>
        <authorList>
            <person name="Murali S."/>
            <person name="Liu Y."/>
            <person name="Vee V."/>
            <person name="English A."/>
            <person name="Wang M."/>
            <person name="Skinner E."/>
            <person name="Han Y."/>
            <person name="Muzny D.M."/>
            <person name="Worley K.C."/>
            <person name="Gibbs R.A."/>
        </authorList>
    </citation>
    <scope>NUCLEOTIDE SEQUENCE</scope>
</reference>
<accession>A0A7M7PM72</accession>
<protein>
    <submittedName>
        <fullName evidence="1">Uncharacterized protein</fullName>
    </submittedName>
</protein>
<dbReference type="RefSeq" id="XP_030853806.1">
    <property type="nucleotide sequence ID" value="XM_030997946.1"/>
</dbReference>
<reference evidence="1" key="2">
    <citation type="submission" date="2021-01" db="UniProtKB">
        <authorList>
            <consortium name="EnsemblMetazoa"/>
        </authorList>
    </citation>
    <scope>IDENTIFICATION</scope>
</reference>
<evidence type="ECO:0000313" key="1">
    <source>
        <dbReference type="EnsemblMetazoa" id="XP_030853806"/>
    </source>
</evidence>